<keyword evidence="1" id="KW-1133">Transmembrane helix</keyword>
<protein>
    <submittedName>
        <fullName evidence="2">DUF2484 family protein</fullName>
    </submittedName>
</protein>
<dbReference type="Pfam" id="PF10658">
    <property type="entry name" value="DUF2484"/>
    <property type="match status" value="1"/>
</dbReference>
<sequence>MTFVWGPGPGVLAFALGLSVLVWQPLDAWRRRREAYARAHSVPPTAAE</sequence>
<gene>
    <name evidence="2" type="ORF">QWZ10_11290</name>
</gene>
<keyword evidence="1" id="KW-0472">Membrane</keyword>
<comment type="caution">
    <text evidence="2">The sequence shown here is derived from an EMBL/GenBank/DDBJ whole genome shotgun (WGS) entry which is preliminary data.</text>
</comment>
<keyword evidence="1" id="KW-0812">Transmembrane</keyword>
<dbReference type="Proteomes" id="UP001243846">
    <property type="component" value="Unassembled WGS sequence"/>
</dbReference>
<dbReference type="InterPro" id="IPR018919">
    <property type="entry name" value="DUF2484"/>
</dbReference>
<evidence type="ECO:0000256" key="1">
    <source>
        <dbReference type="SAM" id="Phobius"/>
    </source>
</evidence>
<keyword evidence="3" id="KW-1185">Reference proteome</keyword>
<evidence type="ECO:0000313" key="3">
    <source>
        <dbReference type="Proteomes" id="UP001243846"/>
    </source>
</evidence>
<accession>A0ABT8D7G6</accession>
<dbReference type="EMBL" id="JAUFRC010000001">
    <property type="protein sequence ID" value="MDN3712231.1"/>
    <property type="molecule type" value="Genomic_DNA"/>
</dbReference>
<reference evidence="3" key="1">
    <citation type="journal article" date="2019" name="Int. J. Syst. Evol. Microbiol.">
        <title>The Global Catalogue of Microorganisms (GCM) 10K type strain sequencing project: providing services to taxonomists for standard genome sequencing and annotation.</title>
        <authorList>
            <consortium name="The Broad Institute Genomics Platform"/>
            <consortium name="The Broad Institute Genome Sequencing Center for Infectious Disease"/>
            <person name="Wu L."/>
            <person name="Ma J."/>
        </authorList>
    </citation>
    <scope>NUCLEOTIDE SEQUENCE [LARGE SCALE GENOMIC DNA]</scope>
    <source>
        <strain evidence="3">CECT 8482</strain>
    </source>
</reference>
<proteinExistence type="predicted"/>
<name>A0ABT8D7G6_9RHOB</name>
<organism evidence="2 3">
    <name type="scientific">Paracoccus cavernae</name>
    <dbReference type="NCBI Taxonomy" id="1571207"/>
    <lineage>
        <taxon>Bacteria</taxon>
        <taxon>Pseudomonadati</taxon>
        <taxon>Pseudomonadota</taxon>
        <taxon>Alphaproteobacteria</taxon>
        <taxon>Rhodobacterales</taxon>
        <taxon>Paracoccaceae</taxon>
        <taxon>Paracoccus</taxon>
    </lineage>
</organism>
<evidence type="ECO:0000313" key="2">
    <source>
        <dbReference type="EMBL" id="MDN3712231.1"/>
    </source>
</evidence>
<feature type="transmembrane region" description="Helical" evidence="1">
    <location>
        <begin position="6"/>
        <end position="23"/>
    </location>
</feature>